<feature type="compositionally biased region" description="Polar residues" evidence="2">
    <location>
        <begin position="84"/>
        <end position="93"/>
    </location>
</feature>
<dbReference type="Pfam" id="PF16487">
    <property type="entry name" value="ArgoMid"/>
    <property type="match status" value="1"/>
</dbReference>
<evidence type="ECO:0000313" key="5">
    <source>
        <dbReference type="EMBL" id="KNE68074.1"/>
    </source>
</evidence>
<evidence type="ECO:0000313" key="6">
    <source>
        <dbReference type="Proteomes" id="UP000054350"/>
    </source>
</evidence>
<feature type="domain" description="PAZ" evidence="3">
    <location>
        <begin position="371"/>
        <end position="500"/>
    </location>
</feature>
<dbReference type="InterPro" id="IPR045246">
    <property type="entry name" value="Piwi_ago-like"/>
</dbReference>
<dbReference type="VEuPathDB" id="FungiDB:AMAG_13247"/>
<reference evidence="5 6" key="1">
    <citation type="submission" date="2009-11" db="EMBL/GenBank/DDBJ databases">
        <title>Annotation of Allomyces macrogynus ATCC 38327.</title>
        <authorList>
            <consortium name="The Broad Institute Genome Sequencing Platform"/>
            <person name="Russ C."/>
            <person name="Cuomo C."/>
            <person name="Burger G."/>
            <person name="Gray M.W."/>
            <person name="Holland P.W.H."/>
            <person name="King N."/>
            <person name="Lang F.B.F."/>
            <person name="Roger A.J."/>
            <person name="Ruiz-Trillo I."/>
            <person name="Young S.K."/>
            <person name="Zeng Q."/>
            <person name="Gargeya S."/>
            <person name="Fitzgerald M."/>
            <person name="Haas B."/>
            <person name="Abouelleil A."/>
            <person name="Alvarado L."/>
            <person name="Arachchi H.M."/>
            <person name="Berlin A."/>
            <person name="Chapman S.B."/>
            <person name="Gearin G."/>
            <person name="Goldberg J."/>
            <person name="Griggs A."/>
            <person name="Gujja S."/>
            <person name="Hansen M."/>
            <person name="Heiman D."/>
            <person name="Howarth C."/>
            <person name="Larimer J."/>
            <person name="Lui A."/>
            <person name="MacDonald P.J.P."/>
            <person name="McCowen C."/>
            <person name="Montmayeur A."/>
            <person name="Murphy C."/>
            <person name="Neiman D."/>
            <person name="Pearson M."/>
            <person name="Priest M."/>
            <person name="Roberts A."/>
            <person name="Saif S."/>
            <person name="Shea T."/>
            <person name="Sisk P."/>
            <person name="Stolte C."/>
            <person name="Sykes S."/>
            <person name="Wortman J."/>
            <person name="Nusbaum C."/>
            <person name="Birren B."/>
        </authorList>
    </citation>
    <scope>NUCLEOTIDE SEQUENCE [LARGE SCALE GENOMIC DNA]</scope>
    <source>
        <strain evidence="5 6">ATCC 38327</strain>
    </source>
</reference>
<dbReference type="Proteomes" id="UP000054350">
    <property type="component" value="Unassembled WGS sequence"/>
</dbReference>
<dbReference type="InterPro" id="IPR003165">
    <property type="entry name" value="Piwi"/>
</dbReference>
<dbReference type="InterPro" id="IPR003100">
    <property type="entry name" value="PAZ_dom"/>
</dbReference>
<organism evidence="5 6">
    <name type="scientific">Allomyces macrogynus (strain ATCC 38327)</name>
    <name type="common">Allomyces javanicus var. macrogynus</name>
    <dbReference type="NCBI Taxonomy" id="578462"/>
    <lineage>
        <taxon>Eukaryota</taxon>
        <taxon>Fungi</taxon>
        <taxon>Fungi incertae sedis</taxon>
        <taxon>Blastocladiomycota</taxon>
        <taxon>Blastocladiomycetes</taxon>
        <taxon>Blastocladiales</taxon>
        <taxon>Blastocladiaceae</taxon>
        <taxon>Allomyces</taxon>
    </lineage>
</organism>
<dbReference type="SUPFAM" id="SSF53098">
    <property type="entry name" value="Ribonuclease H-like"/>
    <property type="match status" value="1"/>
</dbReference>
<protein>
    <recommendedName>
        <fullName evidence="7">Piwi domain-containing protein</fullName>
    </recommendedName>
</protein>
<dbReference type="Pfam" id="PF02170">
    <property type="entry name" value="PAZ"/>
    <property type="match status" value="1"/>
</dbReference>
<dbReference type="InterPro" id="IPR032474">
    <property type="entry name" value="Argonaute_N"/>
</dbReference>
<dbReference type="EMBL" id="GG745355">
    <property type="protein sequence ID" value="KNE68074.1"/>
    <property type="molecule type" value="Genomic_DNA"/>
</dbReference>
<evidence type="ECO:0000256" key="2">
    <source>
        <dbReference type="SAM" id="MobiDB-lite"/>
    </source>
</evidence>
<dbReference type="Gene3D" id="3.40.50.2300">
    <property type="match status" value="1"/>
</dbReference>
<dbReference type="eggNOG" id="KOG1041">
    <property type="taxonomic scope" value="Eukaryota"/>
</dbReference>
<evidence type="ECO:0000259" key="4">
    <source>
        <dbReference type="PROSITE" id="PS50822"/>
    </source>
</evidence>
<dbReference type="PROSITE" id="PS50821">
    <property type="entry name" value="PAZ"/>
    <property type="match status" value="1"/>
</dbReference>
<comment type="similarity">
    <text evidence="1">Belongs to the argonaute family.</text>
</comment>
<dbReference type="Gene3D" id="3.30.420.10">
    <property type="entry name" value="Ribonuclease H-like superfamily/Ribonuclease H"/>
    <property type="match status" value="1"/>
</dbReference>
<keyword evidence="6" id="KW-1185">Reference proteome</keyword>
<gene>
    <name evidence="5" type="ORF">AMAG_13247</name>
</gene>
<dbReference type="InterPro" id="IPR032473">
    <property type="entry name" value="Argonaute_Mid_dom"/>
</dbReference>
<feature type="compositionally biased region" description="Acidic residues" evidence="2">
    <location>
        <begin position="46"/>
        <end position="61"/>
    </location>
</feature>
<dbReference type="InterPro" id="IPR036397">
    <property type="entry name" value="RNaseH_sf"/>
</dbReference>
<feature type="region of interest" description="Disordered" evidence="2">
    <location>
        <begin position="1"/>
        <end position="100"/>
    </location>
</feature>
<dbReference type="AlphaFoldDB" id="A0A0L0T0H0"/>
<dbReference type="Pfam" id="PF16486">
    <property type="entry name" value="ArgoN"/>
    <property type="match status" value="1"/>
</dbReference>
<dbReference type="SUPFAM" id="SSF101690">
    <property type="entry name" value="PAZ domain"/>
    <property type="match status" value="1"/>
</dbReference>
<feature type="domain" description="Piwi" evidence="4">
    <location>
        <begin position="671"/>
        <end position="965"/>
    </location>
</feature>
<dbReference type="InterPro" id="IPR014811">
    <property type="entry name" value="ArgoL1"/>
</dbReference>
<dbReference type="SMART" id="SM01163">
    <property type="entry name" value="DUF1785"/>
    <property type="match status" value="1"/>
</dbReference>
<proteinExistence type="inferred from homology"/>
<dbReference type="STRING" id="578462.A0A0L0T0H0"/>
<name>A0A0L0T0H0_ALLM3</name>
<reference evidence="6" key="2">
    <citation type="submission" date="2009-11" db="EMBL/GenBank/DDBJ databases">
        <title>The Genome Sequence of Allomyces macrogynus strain ATCC 38327.</title>
        <authorList>
            <consortium name="The Broad Institute Genome Sequencing Platform"/>
            <person name="Russ C."/>
            <person name="Cuomo C."/>
            <person name="Shea T."/>
            <person name="Young S.K."/>
            <person name="Zeng Q."/>
            <person name="Koehrsen M."/>
            <person name="Haas B."/>
            <person name="Borodovsky M."/>
            <person name="Guigo R."/>
            <person name="Alvarado L."/>
            <person name="Berlin A."/>
            <person name="Borenstein D."/>
            <person name="Chen Z."/>
            <person name="Engels R."/>
            <person name="Freedman E."/>
            <person name="Gellesch M."/>
            <person name="Goldberg J."/>
            <person name="Griggs A."/>
            <person name="Gujja S."/>
            <person name="Heiman D."/>
            <person name="Hepburn T."/>
            <person name="Howarth C."/>
            <person name="Jen D."/>
            <person name="Larson L."/>
            <person name="Lewis B."/>
            <person name="Mehta T."/>
            <person name="Park D."/>
            <person name="Pearson M."/>
            <person name="Roberts A."/>
            <person name="Saif S."/>
            <person name="Shenoy N."/>
            <person name="Sisk P."/>
            <person name="Stolte C."/>
            <person name="Sykes S."/>
            <person name="Walk T."/>
            <person name="White J."/>
            <person name="Yandava C."/>
            <person name="Burger G."/>
            <person name="Gray M.W."/>
            <person name="Holland P.W.H."/>
            <person name="King N."/>
            <person name="Lang F.B.F."/>
            <person name="Roger A.J."/>
            <person name="Ruiz-Trillo I."/>
            <person name="Lander E."/>
            <person name="Nusbaum C."/>
        </authorList>
    </citation>
    <scope>NUCLEOTIDE SEQUENCE [LARGE SCALE GENOMIC DNA]</scope>
    <source>
        <strain evidence="6">ATCC 38327</strain>
    </source>
</reference>
<evidence type="ECO:0000256" key="1">
    <source>
        <dbReference type="RuleBase" id="RU361178"/>
    </source>
</evidence>
<dbReference type="InterPro" id="IPR036085">
    <property type="entry name" value="PAZ_dom_sf"/>
</dbReference>
<evidence type="ECO:0008006" key="7">
    <source>
        <dbReference type="Google" id="ProtNLM"/>
    </source>
</evidence>
<dbReference type="PANTHER" id="PTHR22891">
    <property type="entry name" value="EUKARYOTIC TRANSLATION INITIATION FACTOR 2C"/>
    <property type="match status" value="1"/>
</dbReference>
<dbReference type="InterPro" id="IPR012337">
    <property type="entry name" value="RNaseH-like_sf"/>
</dbReference>
<dbReference type="GO" id="GO:0003723">
    <property type="term" value="F:RNA binding"/>
    <property type="evidence" value="ECO:0007669"/>
    <property type="project" value="InterPro"/>
</dbReference>
<dbReference type="OMA" id="KTEPRNA"/>
<dbReference type="OrthoDB" id="10252740at2759"/>
<dbReference type="SMART" id="SM00949">
    <property type="entry name" value="PAZ"/>
    <property type="match status" value="1"/>
</dbReference>
<dbReference type="SMART" id="SM00950">
    <property type="entry name" value="Piwi"/>
    <property type="match status" value="1"/>
</dbReference>
<accession>A0A0L0T0H0</accession>
<dbReference type="Pfam" id="PF02171">
    <property type="entry name" value="Piwi"/>
    <property type="match status" value="1"/>
</dbReference>
<dbReference type="Gene3D" id="2.170.260.10">
    <property type="entry name" value="paz domain"/>
    <property type="match status" value="1"/>
</dbReference>
<dbReference type="CDD" id="cd02846">
    <property type="entry name" value="PAZ_argonaute_like"/>
    <property type="match status" value="1"/>
</dbReference>
<dbReference type="CDD" id="cd04657">
    <property type="entry name" value="Piwi_ago-like"/>
    <property type="match status" value="1"/>
</dbReference>
<dbReference type="Pfam" id="PF08699">
    <property type="entry name" value="ArgoL1"/>
    <property type="match status" value="1"/>
</dbReference>
<dbReference type="PROSITE" id="PS50822">
    <property type="entry name" value="PIWI"/>
    <property type="match status" value="1"/>
</dbReference>
<sequence>MDPSKGPAQPLTATGPSAPSRLLGRPQASGKPSTDASSDSSSSGSDSDDSSGSDSDKDSDDSSGSGSSSSDEEGAIKPDDESAITPSTLTPTPTVAAEPSIKAEPVDDTAHVAMPIDATTAAAAARAKALQRKAEAFETIMQVPRRPGSCTVGVPTAIKANSFVVKMAHLDQPIYCYDLRCEPEAPSMRIRALFSTWRELYLLDLVYDQHKPKGTGSINVAQISCFDGKRALFTPMPLMLAPDEEKVYEVSLPLPNRQNQPKRRPFERVFTIKLRKLTEMPFRELHNYLQGIISREHSVFSYTSAVDVIFRQAAQSFLSPQGRVLFDSRFKTTTGTGMEVMPGYTQAIRTAENHLIIILDVTSALFYEAKPLSELLKIAFGRPRLGTLSEQEVYMVERVMRGFSVLPNYQRDAPRRPYKIAALTRTGANATYFTMNGREMSVAAYFEAEYNRKLEFPDLPCVVAVVGGGNQQRGNFHHGNANDNKPVQIYLPVELCTMVEGQKVARPLGLMDIKHFKPSAMRPVERAKEIEKSARLVYDPTPPLLKSFHLGPEFQMLGITGRTLPAPRLLYHATSREPVAVPVKGRWNMETHRMYRGVTLRKWAVLPLVPCQPDQVARFMTRWIGTMRDTGIHVVDPKPKILAPANPEEALETAIQHAYLQAGDQSVHPDLLVFILPERNYKIYTSIKRICDTLLGVASQCITQKVMLGMKGTHLENLCLKVNVKLPGGTNARIDPEQLPCVRDIPTIFMGADVTHPAQEIRSPSIAAVVGSMDAFASQYAAVSRIQPIRAEIILDMGSMVLELLQKFYANTGAKPQRIIFYRDGISEGQFTEVIRSEVTAIRKACAALDPNYRPKLTFMIVQKRHHTRFFPDEGTIVDDRSGNLLPGLVVDSVVTHPFEFDFYIQSHLGLQGLAKPTRYSVLVDENNFSPNHLAELSYRMCYLYPRGTRSVSMVPAAFYAHVFAARAKCHVIDKEEDGKRFFALSAVKPELEKAMYFM</sequence>
<evidence type="ECO:0000259" key="3">
    <source>
        <dbReference type="PROSITE" id="PS50821"/>
    </source>
</evidence>